<dbReference type="RefSeq" id="WP_317642381.1">
    <property type="nucleotide sequence ID" value="NZ_AP026800.1"/>
</dbReference>
<dbReference type="EMBL" id="AP026800">
    <property type="protein sequence ID" value="BDR54877.1"/>
    <property type="molecule type" value="Genomic_DNA"/>
</dbReference>
<gene>
    <name evidence="1" type="ORF">KIMH_09880</name>
</gene>
<sequence length="57" mass="6111">MADPADWAEPKPTAPLEAGQLQALADQKHKDSNLDTGWKARRIRAAFAARTPVAGAQ</sequence>
<evidence type="ECO:0000313" key="2">
    <source>
        <dbReference type="Proteomes" id="UP001321748"/>
    </source>
</evidence>
<accession>A0ABN6SHW4</accession>
<name>A0ABN6SHW4_9BIFI</name>
<protein>
    <recommendedName>
        <fullName evidence="3">Transposase</fullName>
    </recommendedName>
</protein>
<dbReference type="Proteomes" id="UP001321748">
    <property type="component" value="Chromosome"/>
</dbReference>
<organism evidence="1 2">
    <name type="scientific">Bombiscardovia apis</name>
    <dbReference type="NCBI Taxonomy" id="2932182"/>
    <lineage>
        <taxon>Bacteria</taxon>
        <taxon>Bacillati</taxon>
        <taxon>Actinomycetota</taxon>
        <taxon>Actinomycetes</taxon>
        <taxon>Bifidobacteriales</taxon>
        <taxon>Bifidobacteriaceae</taxon>
        <taxon>Bombiscardovia</taxon>
    </lineage>
</organism>
<evidence type="ECO:0008006" key="3">
    <source>
        <dbReference type="Google" id="ProtNLM"/>
    </source>
</evidence>
<evidence type="ECO:0000313" key="1">
    <source>
        <dbReference type="EMBL" id="BDR54877.1"/>
    </source>
</evidence>
<keyword evidence="2" id="KW-1185">Reference proteome</keyword>
<reference evidence="1 2" key="1">
    <citation type="journal article" date="2023" name="Microbiol. Spectr.">
        <title>Symbiosis of Carpenter Bees with Uncharacterized Lactic Acid Bacteria Showing NAD Auxotrophy.</title>
        <authorList>
            <person name="Kawasaki S."/>
            <person name="Ozawa K."/>
            <person name="Mori T."/>
            <person name="Yamamoto A."/>
            <person name="Ito M."/>
            <person name="Ohkuma M."/>
            <person name="Sakamoto M."/>
            <person name="Matsutani M."/>
        </authorList>
    </citation>
    <scope>NUCLEOTIDE SEQUENCE [LARGE SCALE GENOMIC DNA]</scope>
    <source>
        <strain evidence="1 2">KimH</strain>
    </source>
</reference>
<proteinExistence type="predicted"/>